<evidence type="ECO:0000313" key="8">
    <source>
        <dbReference type="Proteomes" id="UP000029577"/>
    </source>
</evidence>
<evidence type="ECO:0000256" key="3">
    <source>
        <dbReference type="ARBA" id="ARBA00022679"/>
    </source>
</evidence>
<name>A0A095T1C2_9GAMM</name>
<accession>A0A095T1C2</accession>
<dbReference type="AlphaFoldDB" id="A0A095T1C2"/>
<evidence type="ECO:0000313" key="7">
    <source>
        <dbReference type="EMBL" id="KGD70532.1"/>
    </source>
</evidence>
<dbReference type="PANTHER" id="PTHR32179:SF3">
    <property type="entry name" value="NICOTINATE-NUCLEOTIDE PYROPHOSPHORYLASE [CARBOXYLATING]"/>
    <property type="match status" value="1"/>
</dbReference>
<evidence type="ECO:0000256" key="4">
    <source>
        <dbReference type="PIRNR" id="PIRNR006250"/>
    </source>
</evidence>
<protein>
    <recommendedName>
        <fullName evidence="9">Quinolinate phosphoribosyltransferase [decarboxylating]</fullName>
    </recommendedName>
</protein>
<dbReference type="InterPro" id="IPR027277">
    <property type="entry name" value="NadC/ModD"/>
</dbReference>
<dbReference type="Pfam" id="PF01729">
    <property type="entry name" value="QRPTase_C"/>
    <property type="match status" value="1"/>
</dbReference>
<organism evidence="7 8">
    <name type="scientific">Tatumella morbirosei</name>
    <dbReference type="NCBI Taxonomy" id="642227"/>
    <lineage>
        <taxon>Bacteria</taxon>
        <taxon>Pseudomonadati</taxon>
        <taxon>Pseudomonadota</taxon>
        <taxon>Gammaproteobacteria</taxon>
        <taxon>Enterobacterales</taxon>
        <taxon>Erwiniaceae</taxon>
        <taxon>Tatumella</taxon>
    </lineage>
</organism>
<dbReference type="PIRSF" id="PIRSF006250">
    <property type="entry name" value="NadC_ModD"/>
    <property type="match status" value="1"/>
</dbReference>
<comment type="similarity">
    <text evidence="1 4">Belongs to the NadC/ModD family.</text>
</comment>
<evidence type="ECO:0000259" key="5">
    <source>
        <dbReference type="Pfam" id="PF01729"/>
    </source>
</evidence>
<dbReference type="InterPro" id="IPR022412">
    <property type="entry name" value="Quinolinate_PRibosylTrfase_N"/>
</dbReference>
<evidence type="ECO:0000256" key="1">
    <source>
        <dbReference type="ARBA" id="ARBA00009400"/>
    </source>
</evidence>
<dbReference type="SUPFAM" id="SSF51690">
    <property type="entry name" value="Nicotinate/Quinolinate PRTase C-terminal domain-like"/>
    <property type="match status" value="1"/>
</dbReference>
<evidence type="ECO:0000259" key="6">
    <source>
        <dbReference type="Pfam" id="PF02749"/>
    </source>
</evidence>
<dbReference type="PANTHER" id="PTHR32179">
    <property type="entry name" value="NICOTINATE-NUCLEOTIDE PYROPHOSPHORYLASE [CARBOXYLATING]"/>
    <property type="match status" value="1"/>
</dbReference>
<dbReference type="Gene3D" id="3.20.20.70">
    <property type="entry name" value="Aldolase class I"/>
    <property type="match status" value="1"/>
</dbReference>
<dbReference type="RefSeq" id="WP_038023033.1">
    <property type="nucleotide sequence ID" value="NZ_JPKR02000003.1"/>
</dbReference>
<dbReference type="GO" id="GO:0005737">
    <property type="term" value="C:cytoplasm"/>
    <property type="evidence" value="ECO:0007669"/>
    <property type="project" value="TreeGrafter"/>
</dbReference>
<dbReference type="GO" id="GO:0009435">
    <property type="term" value="P:NAD+ biosynthetic process"/>
    <property type="evidence" value="ECO:0007669"/>
    <property type="project" value="InterPro"/>
</dbReference>
<dbReference type="InterPro" id="IPR002638">
    <property type="entry name" value="Quinolinate_PRibosylTrfase_C"/>
</dbReference>
<dbReference type="InterPro" id="IPR036068">
    <property type="entry name" value="Nicotinate_pribotase-like_C"/>
</dbReference>
<dbReference type="GO" id="GO:0034213">
    <property type="term" value="P:quinolinate catabolic process"/>
    <property type="evidence" value="ECO:0007669"/>
    <property type="project" value="TreeGrafter"/>
</dbReference>
<evidence type="ECO:0000256" key="2">
    <source>
        <dbReference type="ARBA" id="ARBA00022676"/>
    </source>
</evidence>
<dbReference type="OrthoDB" id="9782546at2"/>
<keyword evidence="3 4" id="KW-0808">Transferase</keyword>
<reference evidence="7" key="1">
    <citation type="submission" date="2014-12" db="EMBL/GenBank/DDBJ databases">
        <title>The draft genome of the Tatumella morbirosei type strain, LMG23360T isolated from pineapple rot.</title>
        <authorList>
            <person name="Smits T.H."/>
            <person name="Palmer M."/>
            <person name="Venter S.N."/>
            <person name="Duffy B."/>
            <person name="Steenkamp E.T."/>
            <person name="Chan W.Y."/>
            <person name="Coutinho T.A."/>
            <person name="Coetzee M.P."/>
            <person name="De Maayer P."/>
        </authorList>
    </citation>
    <scope>NUCLEOTIDE SEQUENCE [LARGE SCALE GENOMIC DNA]</scope>
    <source>
        <strain evidence="7">LMG 23360</strain>
    </source>
</reference>
<dbReference type="SUPFAM" id="SSF54675">
    <property type="entry name" value="Nicotinate/Quinolinate PRTase N-terminal domain-like"/>
    <property type="match status" value="1"/>
</dbReference>
<dbReference type="Proteomes" id="UP000029577">
    <property type="component" value="Unassembled WGS sequence"/>
</dbReference>
<feature type="domain" description="Quinolinate phosphoribosyl transferase C-terminal" evidence="5">
    <location>
        <begin position="120"/>
        <end position="286"/>
    </location>
</feature>
<dbReference type="STRING" id="642227.HA49_19030"/>
<dbReference type="EMBL" id="JPKR02000003">
    <property type="protein sequence ID" value="KGD70532.1"/>
    <property type="molecule type" value="Genomic_DNA"/>
</dbReference>
<dbReference type="InterPro" id="IPR037128">
    <property type="entry name" value="Quinolinate_PRibosylTase_N_sf"/>
</dbReference>
<comment type="caution">
    <text evidence="7">The sequence shown here is derived from an EMBL/GenBank/DDBJ whole genome shotgun (WGS) entry which is preliminary data.</text>
</comment>
<keyword evidence="8" id="KW-1185">Reference proteome</keyword>
<gene>
    <name evidence="7" type="ORF">HA49_19030</name>
</gene>
<proteinExistence type="inferred from homology"/>
<feature type="domain" description="Quinolinate phosphoribosyl transferase N-terminal" evidence="6">
    <location>
        <begin position="44"/>
        <end position="118"/>
    </location>
</feature>
<dbReference type="Gene3D" id="3.90.1170.20">
    <property type="entry name" value="Quinolinate phosphoribosyl transferase, N-terminal domain"/>
    <property type="match status" value="1"/>
</dbReference>
<evidence type="ECO:0008006" key="9">
    <source>
        <dbReference type="Google" id="ProtNLM"/>
    </source>
</evidence>
<dbReference type="GO" id="GO:0004514">
    <property type="term" value="F:nicotinate-nucleotide diphosphorylase (carboxylating) activity"/>
    <property type="evidence" value="ECO:0007669"/>
    <property type="project" value="InterPro"/>
</dbReference>
<dbReference type="InterPro" id="IPR013785">
    <property type="entry name" value="Aldolase_TIM"/>
</dbReference>
<keyword evidence="2 4" id="KW-0328">Glycosyltransferase</keyword>
<dbReference type="Pfam" id="PF02749">
    <property type="entry name" value="QRPTase_N"/>
    <property type="match status" value="1"/>
</dbReference>
<sequence length="292" mass="31222">MPISHYAAEHCRQLLLERIQTEIPESVQLALKNAHPAPTLSGVKAGHAVIVCKETGIFCGKAWADEVFSQLDTSINVQWQVNDADTIQAGQTLATVSGPASALLVAESVVVHFLQNLSGVATQINAYAQQFVGSGTRLIDSLGNTPGTNSLKFALLTGTKQFGCMDFSDMIPLRENHIIACGSVLEAVENARWIDPDRPVEIEVTSQQQLSEAISAEANFILLNGFTPAEITTAVTFTSKNSAQTHLEVGGNIDGGDLAALLQTGIGYVAADALIRHQRPLSISLQFKTSDR</sequence>
<dbReference type="eggNOG" id="COG0157">
    <property type="taxonomic scope" value="Bacteria"/>
</dbReference>